<evidence type="ECO:0000259" key="4">
    <source>
        <dbReference type="Pfam" id="PF00891"/>
    </source>
</evidence>
<dbReference type="SUPFAM" id="SSF53335">
    <property type="entry name" value="S-adenosyl-L-methionine-dependent methyltransferases"/>
    <property type="match status" value="1"/>
</dbReference>
<dbReference type="InterPro" id="IPR036388">
    <property type="entry name" value="WH-like_DNA-bd_sf"/>
</dbReference>
<dbReference type="InterPro" id="IPR012967">
    <property type="entry name" value="COMT_dimerisation"/>
</dbReference>
<sequence length="385" mass="42870">MEEALARVHELAAQDEDSRRKAVVALPKLASSLENVQETVNRYGHLHLQSAMVQTGVELGLFKHLADSPGGLTVEEISDKTGTEHQLIVRSLRYLAAIGSVEEVEKGRYAANHVTRNLSEKLAEHGLSTYFYLSAPPFQAIPKFLKETNYRLPDDGSHTPFQLSLGTDKTIFEWFVGQPELLGHFNNYMALHRKQTEGISWLSVYPVEAEAAGKPAEQPLYVDIGGGIGHQCMQFKEKFPNLEGRVVLQDLPHSIARAFPTPGVENMAHDFFTPQPVLGAKYYYLHAVLHNQSPKNLRKLLENTKAAMTADSVLLIDEMVLPETGVSAIAASIDLTMLSSLASAERTKGEWEELLKDIGLEIIKTYTYNERTYETVMDIRLPKAA</sequence>
<dbReference type="PANTHER" id="PTHR43712">
    <property type="entry name" value="PUTATIVE (AFU_ORTHOLOGUE AFUA_4G14580)-RELATED"/>
    <property type="match status" value="1"/>
</dbReference>
<dbReference type="EMBL" id="JAWRVE010000213">
    <property type="protein sequence ID" value="KAL1848717.1"/>
    <property type="molecule type" value="Genomic_DNA"/>
</dbReference>
<dbReference type="Pfam" id="PF00891">
    <property type="entry name" value="Methyltransf_2"/>
    <property type="match status" value="1"/>
</dbReference>
<feature type="domain" description="O-methyltransferase dimerisation" evidence="5">
    <location>
        <begin position="47"/>
        <end position="118"/>
    </location>
</feature>
<name>A0ABR3VYT2_9PEZI</name>
<reference evidence="6 7" key="1">
    <citation type="journal article" date="2024" name="IMA Fungus">
        <title>IMA Genome - F19 : A genome assembly and annotation guide to empower mycologists, including annotated draft genome sequences of Ceratocystis pirilliformis, Diaporthe australafricana, Fusarium ophioides, Paecilomyces lecythidis, and Sporothrix stenoceras.</title>
        <authorList>
            <person name="Aylward J."/>
            <person name="Wilson A.M."/>
            <person name="Visagie C.M."/>
            <person name="Spraker J."/>
            <person name="Barnes I."/>
            <person name="Buitendag C."/>
            <person name="Ceriani C."/>
            <person name="Del Mar Angel L."/>
            <person name="du Plessis D."/>
            <person name="Fuchs T."/>
            <person name="Gasser K."/>
            <person name="Kramer D."/>
            <person name="Li W."/>
            <person name="Munsamy K."/>
            <person name="Piso A."/>
            <person name="Price J.L."/>
            <person name="Sonnekus B."/>
            <person name="Thomas C."/>
            <person name="van der Nest A."/>
            <person name="van Dijk A."/>
            <person name="van Heerden A."/>
            <person name="van Vuuren N."/>
            <person name="Yilmaz N."/>
            <person name="Duong T.A."/>
            <person name="van der Merwe N.A."/>
            <person name="Wingfield M.J."/>
            <person name="Wingfield B.D."/>
        </authorList>
    </citation>
    <scope>NUCLEOTIDE SEQUENCE [LARGE SCALE GENOMIC DNA]</scope>
    <source>
        <strain evidence="6 7">CMW 18300</strain>
    </source>
</reference>
<dbReference type="PANTHER" id="PTHR43712:SF4">
    <property type="entry name" value="O-METHYLTRANSFERASE DOMAIN-CONTAINING PROTEIN"/>
    <property type="match status" value="1"/>
</dbReference>
<evidence type="ECO:0000256" key="2">
    <source>
        <dbReference type="ARBA" id="ARBA00022679"/>
    </source>
</evidence>
<keyword evidence="7" id="KW-1185">Reference proteome</keyword>
<dbReference type="SUPFAM" id="SSF46785">
    <property type="entry name" value="Winged helix' DNA-binding domain"/>
    <property type="match status" value="1"/>
</dbReference>
<accession>A0ABR3VYT2</accession>
<evidence type="ECO:0000256" key="1">
    <source>
        <dbReference type="ARBA" id="ARBA00022603"/>
    </source>
</evidence>
<dbReference type="InterPro" id="IPR016461">
    <property type="entry name" value="COMT-like"/>
</dbReference>
<proteinExistence type="predicted"/>
<comment type="caution">
    <text evidence="6">The sequence shown here is derived from an EMBL/GenBank/DDBJ whole genome shotgun (WGS) entry which is preliminary data.</text>
</comment>
<feature type="domain" description="O-methyltransferase C-terminal" evidence="4">
    <location>
        <begin position="221"/>
        <end position="359"/>
    </location>
</feature>
<evidence type="ECO:0008006" key="8">
    <source>
        <dbReference type="Google" id="ProtNLM"/>
    </source>
</evidence>
<evidence type="ECO:0000313" key="6">
    <source>
        <dbReference type="EMBL" id="KAL1848717.1"/>
    </source>
</evidence>
<evidence type="ECO:0000313" key="7">
    <source>
        <dbReference type="Proteomes" id="UP001583177"/>
    </source>
</evidence>
<dbReference type="Gene3D" id="1.10.10.10">
    <property type="entry name" value="Winged helix-like DNA-binding domain superfamily/Winged helix DNA-binding domain"/>
    <property type="match status" value="1"/>
</dbReference>
<keyword evidence="2" id="KW-0808">Transferase</keyword>
<evidence type="ECO:0000259" key="5">
    <source>
        <dbReference type="Pfam" id="PF08100"/>
    </source>
</evidence>
<evidence type="ECO:0000256" key="3">
    <source>
        <dbReference type="ARBA" id="ARBA00022691"/>
    </source>
</evidence>
<dbReference type="Pfam" id="PF08100">
    <property type="entry name" value="Dimerisation"/>
    <property type="match status" value="1"/>
</dbReference>
<dbReference type="Proteomes" id="UP001583177">
    <property type="component" value="Unassembled WGS sequence"/>
</dbReference>
<organism evidence="6 7">
    <name type="scientific">Diaporthe australafricana</name>
    <dbReference type="NCBI Taxonomy" id="127596"/>
    <lineage>
        <taxon>Eukaryota</taxon>
        <taxon>Fungi</taxon>
        <taxon>Dikarya</taxon>
        <taxon>Ascomycota</taxon>
        <taxon>Pezizomycotina</taxon>
        <taxon>Sordariomycetes</taxon>
        <taxon>Sordariomycetidae</taxon>
        <taxon>Diaporthales</taxon>
        <taxon>Diaporthaceae</taxon>
        <taxon>Diaporthe</taxon>
    </lineage>
</organism>
<dbReference type="Gene3D" id="3.40.50.150">
    <property type="entry name" value="Vaccinia Virus protein VP39"/>
    <property type="match status" value="1"/>
</dbReference>
<dbReference type="InterPro" id="IPR029063">
    <property type="entry name" value="SAM-dependent_MTases_sf"/>
</dbReference>
<protein>
    <recommendedName>
        <fullName evidence="8">O-methyltransferase domain-containing protein</fullName>
    </recommendedName>
</protein>
<dbReference type="InterPro" id="IPR036390">
    <property type="entry name" value="WH_DNA-bd_sf"/>
</dbReference>
<dbReference type="PROSITE" id="PS51683">
    <property type="entry name" value="SAM_OMT_II"/>
    <property type="match status" value="1"/>
</dbReference>
<gene>
    <name evidence="6" type="ORF">Daus18300_013507</name>
</gene>
<dbReference type="PIRSF" id="PIRSF005739">
    <property type="entry name" value="O-mtase"/>
    <property type="match status" value="1"/>
</dbReference>
<keyword evidence="1" id="KW-0489">Methyltransferase</keyword>
<keyword evidence="3" id="KW-0949">S-adenosyl-L-methionine</keyword>
<dbReference type="InterPro" id="IPR001077">
    <property type="entry name" value="COMT_C"/>
</dbReference>